<dbReference type="Proteomes" id="UP001527866">
    <property type="component" value="Unassembled WGS sequence"/>
</dbReference>
<dbReference type="EMBL" id="JAQFWQ010000036">
    <property type="protein sequence ID" value="MDA2811814.1"/>
    <property type="molecule type" value="Genomic_DNA"/>
</dbReference>
<sequence length="117" mass="12652">MAIEHVLAVAPVTDLGAALPWYERLFGRAPDNRPMDALAEWRAADTGWVQVWQDPDRAGTALVNLAVDDLPAHVEALGERGLAPEGIQEVNKGVRLSAVTDPDGNRITLIGGFRPVY</sequence>
<organism evidence="2 3">
    <name type="scientific">Nocardiopsis endophytica</name>
    <dbReference type="NCBI Taxonomy" id="3018445"/>
    <lineage>
        <taxon>Bacteria</taxon>
        <taxon>Bacillati</taxon>
        <taxon>Actinomycetota</taxon>
        <taxon>Actinomycetes</taxon>
        <taxon>Streptosporangiales</taxon>
        <taxon>Nocardiopsidaceae</taxon>
        <taxon>Nocardiopsis</taxon>
    </lineage>
</organism>
<dbReference type="InterPro" id="IPR029068">
    <property type="entry name" value="Glyas_Bleomycin-R_OHBP_Dase"/>
</dbReference>
<comment type="caution">
    <text evidence="2">The sequence shown here is derived from an EMBL/GenBank/DDBJ whole genome shotgun (WGS) entry which is preliminary data.</text>
</comment>
<accession>A0ABT4U4C6</accession>
<dbReference type="Gene3D" id="3.10.180.10">
    <property type="entry name" value="2,3-Dihydroxybiphenyl 1,2-Dioxygenase, domain 1"/>
    <property type="match status" value="1"/>
</dbReference>
<proteinExistence type="predicted"/>
<evidence type="ECO:0000313" key="3">
    <source>
        <dbReference type="Proteomes" id="UP001527866"/>
    </source>
</evidence>
<reference evidence="2 3" key="1">
    <citation type="submission" date="2023-01" db="EMBL/GenBank/DDBJ databases">
        <title>Draft genome sequence of Nocardiopsis sp. RSe5-2 isolated from halophytes.</title>
        <authorList>
            <person name="Duangmal K."/>
            <person name="Chantavorakit T."/>
        </authorList>
    </citation>
    <scope>NUCLEOTIDE SEQUENCE [LARGE SCALE GENOMIC DNA]</scope>
    <source>
        <strain evidence="2 3">RSe5-2</strain>
    </source>
</reference>
<evidence type="ECO:0000313" key="2">
    <source>
        <dbReference type="EMBL" id="MDA2811814.1"/>
    </source>
</evidence>
<evidence type="ECO:0000259" key="1">
    <source>
        <dbReference type="PROSITE" id="PS51819"/>
    </source>
</evidence>
<gene>
    <name evidence="2" type="ORF">O4J56_14320</name>
</gene>
<feature type="domain" description="VOC" evidence="1">
    <location>
        <begin position="2"/>
        <end position="112"/>
    </location>
</feature>
<keyword evidence="3" id="KW-1185">Reference proteome</keyword>
<name>A0ABT4U4C6_9ACTN</name>
<dbReference type="InterPro" id="IPR037523">
    <property type="entry name" value="VOC_core"/>
</dbReference>
<dbReference type="RefSeq" id="WP_270686266.1">
    <property type="nucleotide sequence ID" value="NZ_JAQFWQ010000036.1"/>
</dbReference>
<protein>
    <submittedName>
        <fullName evidence="2">VOC family protein</fullName>
    </submittedName>
</protein>
<dbReference type="PROSITE" id="PS51819">
    <property type="entry name" value="VOC"/>
    <property type="match status" value="1"/>
</dbReference>
<dbReference type="SUPFAM" id="SSF54593">
    <property type="entry name" value="Glyoxalase/Bleomycin resistance protein/Dihydroxybiphenyl dioxygenase"/>
    <property type="match status" value="1"/>
</dbReference>
<dbReference type="CDD" id="cd06587">
    <property type="entry name" value="VOC"/>
    <property type="match status" value="1"/>
</dbReference>